<dbReference type="InterPro" id="IPR036508">
    <property type="entry name" value="Chitin-bd_dom_sf"/>
</dbReference>
<feature type="chain" id="PRO_5031252895" description="Chitin-binding type-2 domain-containing protein" evidence="7">
    <location>
        <begin position="17"/>
        <end position="297"/>
    </location>
</feature>
<evidence type="ECO:0000313" key="9">
    <source>
        <dbReference type="EMBL" id="CAD7089853.1"/>
    </source>
</evidence>
<dbReference type="OrthoDB" id="6020543at2759"/>
<evidence type="ECO:0000256" key="5">
    <source>
        <dbReference type="ARBA" id="ARBA00023180"/>
    </source>
</evidence>
<feature type="domain" description="Chitin-binding type-2" evidence="8">
    <location>
        <begin position="210"/>
        <end position="268"/>
    </location>
</feature>
<evidence type="ECO:0000313" key="10">
    <source>
        <dbReference type="Proteomes" id="UP000594454"/>
    </source>
</evidence>
<dbReference type="PANTHER" id="PTHR23301:SF0">
    <property type="entry name" value="CHITIN-BINDING TYPE-2 DOMAIN-CONTAINING PROTEIN-RELATED"/>
    <property type="match status" value="1"/>
</dbReference>
<proteinExistence type="predicted"/>
<reference evidence="9 10" key="1">
    <citation type="submission" date="2020-11" db="EMBL/GenBank/DDBJ databases">
        <authorList>
            <person name="Wallbank WR R."/>
            <person name="Pardo Diaz C."/>
            <person name="Kozak K."/>
            <person name="Martin S."/>
            <person name="Jiggins C."/>
            <person name="Moest M."/>
            <person name="Warren A I."/>
            <person name="Generalovic N T."/>
            <person name="Byers J.R.P. K."/>
            <person name="Montejo-Kovacevich G."/>
            <person name="Yen C E."/>
        </authorList>
    </citation>
    <scope>NUCLEOTIDE SEQUENCE [LARGE SCALE GENOMIC DNA]</scope>
</reference>
<evidence type="ECO:0000259" key="8">
    <source>
        <dbReference type="PROSITE" id="PS50940"/>
    </source>
</evidence>
<protein>
    <recommendedName>
        <fullName evidence="8">Chitin-binding type-2 domain-containing protein</fullName>
    </recommendedName>
</protein>
<evidence type="ECO:0000256" key="6">
    <source>
        <dbReference type="SAM" id="MobiDB-lite"/>
    </source>
</evidence>
<dbReference type="AlphaFoldDB" id="A0A7R8YY94"/>
<dbReference type="GO" id="GO:0005576">
    <property type="term" value="C:extracellular region"/>
    <property type="evidence" value="ECO:0007669"/>
    <property type="project" value="InterPro"/>
</dbReference>
<keyword evidence="3" id="KW-0677">Repeat</keyword>
<evidence type="ECO:0000256" key="2">
    <source>
        <dbReference type="ARBA" id="ARBA00022729"/>
    </source>
</evidence>
<organism evidence="9 10">
    <name type="scientific">Hermetia illucens</name>
    <name type="common">Black soldier fly</name>
    <dbReference type="NCBI Taxonomy" id="343691"/>
    <lineage>
        <taxon>Eukaryota</taxon>
        <taxon>Metazoa</taxon>
        <taxon>Ecdysozoa</taxon>
        <taxon>Arthropoda</taxon>
        <taxon>Hexapoda</taxon>
        <taxon>Insecta</taxon>
        <taxon>Pterygota</taxon>
        <taxon>Neoptera</taxon>
        <taxon>Endopterygota</taxon>
        <taxon>Diptera</taxon>
        <taxon>Brachycera</taxon>
        <taxon>Stratiomyomorpha</taxon>
        <taxon>Stratiomyidae</taxon>
        <taxon>Hermetiinae</taxon>
        <taxon>Hermetia</taxon>
    </lineage>
</organism>
<dbReference type="PROSITE" id="PS50940">
    <property type="entry name" value="CHIT_BIND_II"/>
    <property type="match status" value="1"/>
</dbReference>
<dbReference type="InterPro" id="IPR002557">
    <property type="entry name" value="Chitin-bd_dom"/>
</dbReference>
<dbReference type="SMART" id="SM00494">
    <property type="entry name" value="ChtBD2"/>
    <property type="match status" value="3"/>
</dbReference>
<dbReference type="EMBL" id="LR899013">
    <property type="protein sequence ID" value="CAD7089853.1"/>
    <property type="molecule type" value="Genomic_DNA"/>
</dbReference>
<feature type="compositionally biased region" description="Polar residues" evidence="6">
    <location>
        <begin position="288"/>
        <end position="297"/>
    </location>
</feature>
<evidence type="ECO:0000256" key="7">
    <source>
        <dbReference type="SAM" id="SignalP"/>
    </source>
</evidence>
<keyword evidence="5" id="KW-0325">Glycoprotein</keyword>
<dbReference type="SUPFAM" id="SSF57625">
    <property type="entry name" value="Invertebrate chitin-binding proteins"/>
    <property type="match status" value="3"/>
</dbReference>
<evidence type="ECO:0000256" key="1">
    <source>
        <dbReference type="ARBA" id="ARBA00022669"/>
    </source>
</evidence>
<keyword evidence="4" id="KW-1015">Disulfide bond</keyword>
<dbReference type="PANTHER" id="PTHR23301">
    <property type="entry name" value="CHITIN BINDING PERITROPHIN-A"/>
    <property type="match status" value="1"/>
</dbReference>
<gene>
    <name evidence="9" type="ORF">HERILL_LOCUS12379</name>
</gene>
<evidence type="ECO:0000256" key="4">
    <source>
        <dbReference type="ARBA" id="ARBA00023157"/>
    </source>
</evidence>
<feature type="compositionally biased region" description="Low complexity" evidence="6">
    <location>
        <begin position="112"/>
        <end position="147"/>
    </location>
</feature>
<sequence length="297" mass="32237">MKYLFVFSVFLAIAAGRKLETIDSNSEPFECPGSGEFENPDDQSKFYYCILNGPEYLVTSVSCSPGFVFSAKLRQCVLETSNQPRDIPASSTVGDTTALDSEGTAATEPEQETSNETTTSSAPITTTTTVSELGSSETTTQEGQTTTPIPPFKCTRGGMFPDPTENSNYYLCVFTGFGYISILLPCFPGSVFLPDLQTCGRPNATIPTLPMDCKSTGYHPNPKDCHSYYYCEVDDQGYLFVSMICPVGTNYFPDMEACVSEDLFQCKTDDDSEDEEGSGSTAIPEVSTIGTTPLLQK</sequence>
<dbReference type="Gene3D" id="2.170.140.10">
    <property type="entry name" value="Chitin binding domain"/>
    <property type="match status" value="3"/>
</dbReference>
<name>A0A7R8YY94_HERIL</name>
<feature type="compositionally biased region" description="Polar residues" evidence="6">
    <location>
        <begin position="84"/>
        <end position="99"/>
    </location>
</feature>
<feature type="region of interest" description="Disordered" evidence="6">
    <location>
        <begin position="269"/>
        <end position="297"/>
    </location>
</feature>
<dbReference type="Pfam" id="PF01607">
    <property type="entry name" value="CBM_14"/>
    <property type="match status" value="2"/>
</dbReference>
<keyword evidence="1" id="KW-0147">Chitin-binding</keyword>
<evidence type="ECO:0000256" key="3">
    <source>
        <dbReference type="ARBA" id="ARBA00022737"/>
    </source>
</evidence>
<dbReference type="Proteomes" id="UP000594454">
    <property type="component" value="Chromosome 5"/>
</dbReference>
<keyword evidence="2 7" id="KW-0732">Signal</keyword>
<dbReference type="InParanoid" id="A0A7R8YY94"/>
<dbReference type="InterPro" id="IPR051940">
    <property type="entry name" value="Chitin_bind-dev_reg"/>
</dbReference>
<keyword evidence="10" id="KW-1185">Reference proteome</keyword>
<accession>A0A7R8YY94</accession>
<feature type="signal peptide" evidence="7">
    <location>
        <begin position="1"/>
        <end position="16"/>
    </location>
</feature>
<dbReference type="GO" id="GO:0008061">
    <property type="term" value="F:chitin binding"/>
    <property type="evidence" value="ECO:0007669"/>
    <property type="project" value="UniProtKB-KW"/>
</dbReference>
<feature type="region of interest" description="Disordered" evidence="6">
    <location>
        <begin position="84"/>
        <end position="155"/>
    </location>
</feature>